<name>A0A7C3ZSR8_9CYAN</name>
<gene>
    <name evidence="2" type="ORF">ENR15_06865</name>
</gene>
<evidence type="ECO:0000313" key="2">
    <source>
        <dbReference type="EMBL" id="HGG00366.1"/>
    </source>
</evidence>
<keyword evidence="1" id="KW-0472">Membrane</keyword>
<keyword evidence="1" id="KW-0812">Transmembrane</keyword>
<proteinExistence type="predicted"/>
<feature type="transmembrane region" description="Helical" evidence="1">
    <location>
        <begin position="12"/>
        <end position="39"/>
    </location>
</feature>
<evidence type="ECO:0000256" key="1">
    <source>
        <dbReference type="SAM" id="Phobius"/>
    </source>
</evidence>
<dbReference type="AlphaFoldDB" id="A0A7C3ZSR8"/>
<reference evidence="2" key="1">
    <citation type="journal article" date="2020" name="mSystems">
        <title>Genome- and Community-Level Interaction Insights into Carbon Utilization and Element Cycling Functions of Hydrothermarchaeota in Hydrothermal Sediment.</title>
        <authorList>
            <person name="Zhou Z."/>
            <person name="Liu Y."/>
            <person name="Xu W."/>
            <person name="Pan J."/>
            <person name="Luo Z.H."/>
            <person name="Li M."/>
        </authorList>
    </citation>
    <scope>NUCLEOTIDE SEQUENCE [LARGE SCALE GENOMIC DNA]</scope>
    <source>
        <strain evidence="2">SpSt-374</strain>
    </source>
</reference>
<keyword evidence="1" id="KW-1133">Transmembrane helix</keyword>
<sequence length="78" mass="8334">MIQLGEAAAEFIAPMLAAGLLSVIHLQGIILTDFASFLFSLAAPVRIRFPDAKTNTARKAGAPSLLREMADGWTYITA</sequence>
<organism evidence="2">
    <name type="scientific">Planktothricoides sp. SpSt-374</name>
    <dbReference type="NCBI Taxonomy" id="2282167"/>
    <lineage>
        <taxon>Bacteria</taxon>
        <taxon>Bacillati</taxon>
        <taxon>Cyanobacteriota</taxon>
        <taxon>Cyanophyceae</taxon>
        <taxon>Oscillatoriophycideae</taxon>
        <taxon>Oscillatoriales</taxon>
        <taxon>Oscillatoriaceae</taxon>
        <taxon>Planktothricoides</taxon>
    </lineage>
</organism>
<dbReference type="EMBL" id="DSPX01000065">
    <property type="protein sequence ID" value="HGG00366.1"/>
    <property type="molecule type" value="Genomic_DNA"/>
</dbReference>
<accession>A0A7C3ZSR8</accession>
<comment type="caution">
    <text evidence="2">The sequence shown here is derived from an EMBL/GenBank/DDBJ whole genome shotgun (WGS) entry which is preliminary data.</text>
</comment>
<protein>
    <submittedName>
        <fullName evidence="2">Uncharacterized protein</fullName>
    </submittedName>
</protein>